<evidence type="ECO:0000313" key="1">
    <source>
        <dbReference type="EMBL" id="SOY31885.1"/>
    </source>
</evidence>
<gene>
    <name evidence="1" type="ORF">AMURIS_04634</name>
</gene>
<dbReference type="AlphaFoldDB" id="A0A2K4ZN53"/>
<dbReference type="EMBL" id="OFSM01000033">
    <property type="protein sequence ID" value="SOY31885.1"/>
    <property type="molecule type" value="Genomic_DNA"/>
</dbReference>
<protein>
    <submittedName>
        <fullName evidence="1">Uncharacterized protein</fullName>
    </submittedName>
</protein>
<accession>A0A2K4ZN53</accession>
<dbReference type="RefSeq" id="WP_103241850.1">
    <property type="nucleotide sequence ID" value="NZ_JANJZD010000035.1"/>
</dbReference>
<evidence type="ECO:0000313" key="2">
    <source>
        <dbReference type="Proteomes" id="UP000236311"/>
    </source>
</evidence>
<reference evidence="1 2" key="1">
    <citation type="submission" date="2018-01" db="EMBL/GenBank/DDBJ databases">
        <authorList>
            <person name="Gaut B.S."/>
            <person name="Morton B.R."/>
            <person name="Clegg M.T."/>
            <person name="Duvall M.R."/>
        </authorList>
    </citation>
    <scope>NUCLEOTIDE SEQUENCE [LARGE SCALE GENOMIC DNA]</scope>
    <source>
        <strain evidence="1">GP69</strain>
    </source>
</reference>
<dbReference type="OrthoDB" id="8657476at2"/>
<dbReference type="Proteomes" id="UP000236311">
    <property type="component" value="Unassembled WGS sequence"/>
</dbReference>
<name>A0A2K4ZN53_9FIRM</name>
<organism evidence="1 2">
    <name type="scientific">Acetatifactor muris</name>
    <dbReference type="NCBI Taxonomy" id="879566"/>
    <lineage>
        <taxon>Bacteria</taxon>
        <taxon>Bacillati</taxon>
        <taxon>Bacillota</taxon>
        <taxon>Clostridia</taxon>
        <taxon>Lachnospirales</taxon>
        <taxon>Lachnospiraceae</taxon>
        <taxon>Acetatifactor</taxon>
    </lineage>
</organism>
<keyword evidence="2" id="KW-1185">Reference proteome</keyword>
<sequence length="154" mass="17510">MDIRQRINRFNTENRPFYIVDHDSGEYSLCLAFSFLDGEYKEFGQDAFNRYALEINEPVVDGRGMFTHGSGYEWQAVFEKAFEGDPNSGRIRYDCEAGGFFCYADSLPLLEDFGTRFRAVCMDGEKFAEIVSAALKEDAGQQCMQEAMCMGGMK</sequence>
<proteinExistence type="predicted"/>